<gene>
    <name evidence="8" type="ORF">AaeL_AAEL002631</name>
</gene>
<evidence type="ECO:0000256" key="1">
    <source>
        <dbReference type="ARBA" id="ARBA00022669"/>
    </source>
</evidence>
<dbReference type="InterPro" id="IPR051940">
    <property type="entry name" value="Chitin_bind-dev_reg"/>
</dbReference>
<reference evidence="8" key="1">
    <citation type="submission" date="2005-10" db="EMBL/GenBank/DDBJ databases">
        <authorList>
            <person name="Loftus B.J."/>
            <person name="Nene V.M."/>
            <person name="Hannick L.I."/>
            <person name="Bidwell S."/>
            <person name="Haas B."/>
            <person name="Amedeo P."/>
            <person name="Orvis J."/>
            <person name="Wortman J.R."/>
            <person name="White O.R."/>
            <person name="Salzberg S."/>
            <person name="Shumway M."/>
            <person name="Koo H."/>
            <person name="Zhao Y."/>
            <person name="Holmes M."/>
            <person name="Miller J."/>
            <person name="Schatz M."/>
            <person name="Pop M."/>
            <person name="Pai G."/>
            <person name="Utterback T."/>
            <person name="Rogers Y.-H."/>
            <person name="Kravitz S."/>
            <person name="Fraser C.M."/>
        </authorList>
    </citation>
    <scope>NUCLEOTIDE SEQUENCE</scope>
    <source>
        <strain evidence="8">Liverpool</strain>
    </source>
</reference>
<proteinExistence type="predicted"/>
<evidence type="ECO:0000256" key="4">
    <source>
        <dbReference type="ARBA" id="ARBA00023157"/>
    </source>
</evidence>
<dbReference type="OMA" id="CTIGPCT"/>
<evidence type="ECO:0000259" key="7">
    <source>
        <dbReference type="PROSITE" id="PS50940"/>
    </source>
</evidence>
<dbReference type="SMART" id="SM00494">
    <property type="entry name" value="ChtBD2"/>
    <property type="match status" value="3"/>
</dbReference>
<evidence type="ECO:0000313" key="9">
    <source>
        <dbReference type="Proteomes" id="UP000682892"/>
    </source>
</evidence>
<evidence type="ECO:0000256" key="6">
    <source>
        <dbReference type="SAM" id="SignalP"/>
    </source>
</evidence>
<dbReference type="PANTHER" id="PTHR23301">
    <property type="entry name" value="CHITIN BINDING PERITROPHIN-A"/>
    <property type="match status" value="1"/>
</dbReference>
<reference evidence="8" key="3">
    <citation type="submission" date="2012-09" db="EMBL/GenBank/DDBJ databases">
        <authorList>
            <consortium name="VectorBase"/>
        </authorList>
    </citation>
    <scope>NUCLEOTIDE SEQUENCE</scope>
    <source>
        <strain evidence="8">Liverpool</strain>
    </source>
</reference>
<name>A0A1S4F2B3_AEDAE</name>
<dbReference type="Pfam" id="PF01607">
    <property type="entry name" value="CBM_14"/>
    <property type="match status" value="3"/>
</dbReference>
<keyword evidence="1" id="KW-0147">Chitin-binding</keyword>
<dbReference type="GO" id="GO:0005576">
    <property type="term" value="C:extracellular region"/>
    <property type="evidence" value="ECO:0007669"/>
    <property type="project" value="InterPro"/>
</dbReference>
<dbReference type="Gene3D" id="2.170.140.10">
    <property type="entry name" value="Chitin binding domain"/>
    <property type="match status" value="3"/>
</dbReference>
<dbReference type="AlphaFoldDB" id="A0A1S4F2B3"/>
<feature type="domain" description="Chitin-binding type-2" evidence="7">
    <location>
        <begin position="20"/>
        <end position="78"/>
    </location>
</feature>
<feature type="domain" description="Chitin-binding type-2" evidence="7">
    <location>
        <begin position="81"/>
        <end position="132"/>
    </location>
</feature>
<sequence>MITRIAIIVFLGLMTRTAVANVCDDSGLTTVNGFLSHKTECSKYISCYGGQPYELSCPTGFNFNADLKKCDPKYICVVNNCPSTGIVKIPVDGSCTQYVLCIGGVQYPKECQTDLAFDSATGNCVPAAELQCMENQCDSAAAPPQFYVNQYDCMKYYICDETYQPIEFQCAAGTIFDTTTNKCILGATCPVA</sequence>
<dbReference type="KEGG" id="aag:5575306"/>
<dbReference type="SUPFAM" id="SSF57625">
    <property type="entry name" value="Invertebrate chitin-binding proteins"/>
    <property type="match status" value="3"/>
</dbReference>
<feature type="signal peptide" evidence="6">
    <location>
        <begin position="1"/>
        <end position="20"/>
    </location>
</feature>
<keyword evidence="4" id="KW-1015">Disulfide bond</keyword>
<dbReference type="HOGENOM" id="CLU_062693_1_1_1"/>
<dbReference type="EMBL" id="CH477246">
    <property type="protein sequence ID" value="EAT46165.1"/>
    <property type="molecule type" value="Genomic_DNA"/>
</dbReference>
<accession>A0A1S4F2B3</accession>
<feature type="domain" description="Chitin-binding type-2" evidence="7">
    <location>
        <begin position="134"/>
        <end position="191"/>
    </location>
</feature>
<evidence type="ECO:0000313" key="8">
    <source>
        <dbReference type="EMBL" id="EAT46165.1"/>
    </source>
</evidence>
<evidence type="ECO:0000256" key="2">
    <source>
        <dbReference type="ARBA" id="ARBA00022729"/>
    </source>
</evidence>
<keyword evidence="5" id="KW-0325">Glycoprotein</keyword>
<protein>
    <submittedName>
        <fullName evidence="8">AAEL002631-PA</fullName>
    </submittedName>
</protein>
<organism evidence="8 9">
    <name type="scientific">Aedes aegypti</name>
    <name type="common">Yellowfever mosquito</name>
    <name type="synonym">Culex aegypti</name>
    <dbReference type="NCBI Taxonomy" id="7159"/>
    <lineage>
        <taxon>Eukaryota</taxon>
        <taxon>Metazoa</taxon>
        <taxon>Ecdysozoa</taxon>
        <taxon>Arthropoda</taxon>
        <taxon>Hexapoda</taxon>
        <taxon>Insecta</taxon>
        <taxon>Pterygota</taxon>
        <taxon>Neoptera</taxon>
        <taxon>Endopterygota</taxon>
        <taxon>Diptera</taxon>
        <taxon>Nematocera</taxon>
        <taxon>Culicoidea</taxon>
        <taxon>Culicidae</taxon>
        <taxon>Culicinae</taxon>
        <taxon>Aedini</taxon>
        <taxon>Aedes</taxon>
        <taxon>Stegomyia</taxon>
    </lineage>
</organism>
<keyword evidence="2 6" id="KW-0732">Signal</keyword>
<dbReference type="PROSITE" id="PS50940">
    <property type="entry name" value="CHIT_BIND_II"/>
    <property type="match status" value="3"/>
</dbReference>
<dbReference type="OrthoDB" id="6020543at2759"/>
<reference evidence="8" key="2">
    <citation type="journal article" date="2007" name="Science">
        <title>Genome sequence of Aedes aegypti, a major arbovirus vector.</title>
        <authorList>
            <person name="Nene V."/>
            <person name="Wortman J.R."/>
            <person name="Lawson D."/>
            <person name="Haas B."/>
            <person name="Kodira C."/>
            <person name="Tu Z.J."/>
            <person name="Loftus B."/>
            <person name="Xi Z."/>
            <person name="Megy K."/>
            <person name="Grabherr M."/>
            <person name="Ren Q."/>
            <person name="Zdobnov E.M."/>
            <person name="Lobo N.F."/>
            <person name="Campbell K.S."/>
            <person name="Brown S.E."/>
            <person name="Bonaldo M.F."/>
            <person name="Zhu J."/>
            <person name="Sinkins S.P."/>
            <person name="Hogenkamp D.G."/>
            <person name="Amedeo P."/>
            <person name="Arensburger P."/>
            <person name="Atkinson P.W."/>
            <person name="Bidwell S."/>
            <person name="Biedler J."/>
            <person name="Birney E."/>
            <person name="Bruggner R.V."/>
            <person name="Costas J."/>
            <person name="Coy M.R."/>
            <person name="Crabtree J."/>
            <person name="Crawford M."/>
            <person name="Debruyn B."/>
            <person name="Decaprio D."/>
            <person name="Eiglmeier K."/>
            <person name="Eisenstadt E."/>
            <person name="El-Dorry H."/>
            <person name="Gelbart W.M."/>
            <person name="Gomes S.L."/>
            <person name="Hammond M."/>
            <person name="Hannick L.I."/>
            <person name="Hogan J.R."/>
            <person name="Holmes M.H."/>
            <person name="Jaffe D."/>
            <person name="Johnston J.S."/>
            <person name="Kennedy R.C."/>
            <person name="Koo H."/>
            <person name="Kravitz S."/>
            <person name="Kriventseva E.V."/>
            <person name="Kulp D."/>
            <person name="Labutti K."/>
            <person name="Lee E."/>
            <person name="Li S."/>
            <person name="Lovin D.D."/>
            <person name="Mao C."/>
            <person name="Mauceli E."/>
            <person name="Menck C.F."/>
            <person name="Miller J.R."/>
            <person name="Montgomery P."/>
            <person name="Mori A."/>
            <person name="Nascimento A.L."/>
            <person name="Naveira H.F."/>
            <person name="Nusbaum C."/>
            <person name="O'leary S."/>
            <person name="Orvis J."/>
            <person name="Pertea M."/>
            <person name="Quesneville H."/>
            <person name="Reidenbach K.R."/>
            <person name="Rogers Y.H."/>
            <person name="Roth C.W."/>
            <person name="Schneider J.R."/>
            <person name="Schatz M."/>
            <person name="Shumway M."/>
            <person name="Stanke M."/>
            <person name="Stinson E.O."/>
            <person name="Tubio J.M."/>
            <person name="Vanzee J.P."/>
            <person name="Verjovski-Almeida S."/>
            <person name="Werner D."/>
            <person name="White O."/>
            <person name="Wyder S."/>
            <person name="Zeng Q."/>
            <person name="Zhao Q."/>
            <person name="Zhao Y."/>
            <person name="Hill C.A."/>
            <person name="Raikhel A.S."/>
            <person name="Soares M.B."/>
            <person name="Knudson D.L."/>
            <person name="Lee N.H."/>
            <person name="Galagan J."/>
            <person name="Salzberg S.L."/>
            <person name="Paulsen I.T."/>
            <person name="Dimopoulos G."/>
            <person name="Collins F.H."/>
            <person name="Birren B."/>
            <person name="Fraser-Liggett C.M."/>
            <person name="Severson D.W."/>
        </authorList>
    </citation>
    <scope>NUCLEOTIDE SEQUENCE [LARGE SCALE GENOMIC DNA]</scope>
    <source>
        <strain evidence="8">Liverpool</strain>
    </source>
</reference>
<dbReference type="GO" id="GO:0008061">
    <property type="term" value="F:chitin binding"/>
    <property type="evidence" value="ECO:0007669"/>
    <property type="project" value="UniProtKB-KW"/>
</dbReference>
<keyword evidence="3" id="KW-0677">Repeat</keyword>
<dbReference type="Proteomes" id="UP000682892">
    <property type="component" value="Unassembled WGS sequence"/>
</dbReference>
<dbReference type="PANTHER" id="PTHR23301:SF106">
    <property type="entry name" value="CHITIN-BINDING TYPE-2 DOMAIN-CONTAINING PROTEIN-RELATED"/>
    <property type="match status" value="1"/>
</dbReference>
<evidence type="ECO:0000256" key="3">
    <source>
        <dbReference type="ARBA" id="ARBA00022737"/>
    </source>
</evidence>
<feature type="chain" id="PRO_5036466564" evidence="6">
    <location>
        <begin position="21"/>
        <end position="192"/>
    </location>
</feature>
<evidence type="ECO:0000256" key="5">
    <source>
        <dbReference type="ARBA" id="ARBA00023180"/>
    </source>
</evidence>
<dbReference type="InterPro" id="IPR036508">
    <property type="entry name" value="Chitin-bd_dom_sf"/>
</dbReference>
<dbReference type="InterPro" id="IPR002557">
    <property type="entry name" value="Chitin-bd_dom"/>
</dbReference>